<dbReference type="InterPro" id="IPR002109">
    <property type="entry name" value="Glutaredoxin"/>
</dbReference>
<dbReference type="Proteomes" id="UP001327560">
    <property type="component" value="Chromosome 7"/>
</dbReference>
<comment type="subcellular location">
    <subcellularLocation>
        <location evidence="1">Cytoplasm</location>
    </subcellularLocation>
</comment>
<evidence type="ECO:0000256" key="2">
    <source>
        <dbReference type="ARBA" id="ARBA00007568"/>
    </source>
</evidence>
<evidence type="ECO:0000256" key="3">
    <source>
        <dbReference type="ARBA" id="ARBA00022490"/>
    </source>
</evidence>
<keyword evidence="8" id="KW-1185">Reference proteome</keyword>
<comment type="similarity">
    <text evidence="2">Belongs to the glutaredoxin family. CC-type subfamily.</text>
</comment>
<dbReference type="InterPro" id="IPR036249">
    <property type="entry name" value="Thioredoxin-like_sf"/>
</dbReference>
<protein>
    <submittedName>
        <fullName evidence="7">Monothiol glutaredoxin-S9-like</fullName>
    </submittedName>
</protein>
<accession>A0AAQ3QJ25</accession>
<dbReference type="EMBL" id="CP136896">
    <property type="protein sequence ID" value="WOL14526.1"/>
    <property type="molecule type" value="Genomic_DNA"/>
</dbReference>
<evidence type="ECO:0000259" key="6">
    <source>
        <dbReference type="Pfam" id="PF00462"/>
    </source>
</evidence>
<dbReference type="SUPFAM" id="SSF52833">
    <property type="entry name" value="Thioredoxin-like"/>
    <property type="match status" value="1"/>
</dbReference>
<name>A0AAQ3QJ25_9LILI</name>
<feature type="compositionally biased region" description="Low complexity" evidence="5">
    <location>
        <begin position="36"/>
        <end position="55"/>
    </location>
</feature>
<organism evidence="7 8">
    <name type="scientific">Canna indica</name>
    <name type="common">Indian-shot</name>
    <dbReference type="NCBI Taxonomy" id="4628"/>
    <lineage>
        <taxon>Eukaryota</taxon>
        <taxon>Viridiplantae</taxon>
        <taxon>Streptophyta</taxon>
        <taxon>Embryophyta</taxon>
        <taxon>Tracheophyta</taxon>
        <taxon>Spermatophyta</taxon>
        <taxon>Magnoliopsida</taxon>
        <taxon>Liliopsida</taxon>
        <taxon>Zingiberales</taxon>
        <taxon>Cannaceae</taxon>
        <taxon>Canna</taxon>
    </lineage>
</organism>
<dbReference type="Gene3D" id="3.40.30.10">
    <property type="entry name" value="Glutaredoxin"/>
    <property type="match status" value="1"/>
</dbReference>
<dbReference type="NCBIfam" id="TIGR02189">
    <property type="entry name" value="GlrX-like_plant"/>
    <property type="match status" value="1"/>
</dbReference>
<proteinExistence type="inferred from homology"/>
<evidence type="ECO:0000256" key="1">
    <source>
        <dbReference type="ARBA" id="ARBA00004496"/>
    </source>
</evidence>
<evidence type="ECO:0000313" key="7">
    <source>
        <dbReference type="EMBL" id="WOL14526.1"/>
    </source>
</evidence>
<evidence type="ECO:0000256" key="4">
    <source>
        <dbReference type="ARBA" id="ARBA00023284"/>
    </source>
</evidence>
<feature type="region of interest" description="Disordered" evidence="5">
    <location>
        <begin position="25"/>
        <end position="58"/>
    </location>
</feature>
<dbReference type="Pfam" id="PF00462">
    <property type="entry name" value="Glutaredoxin"/>
    <property type="match status" value="1"/>
</dbReference>
<evidence type="ECO:0000313" key="8">
    <source>
        <dbReference type="Proteomes" id="UP001327560"/>
    </source>
</evidence>
<keyword evidence="4" id="KW-0676">Redox-active center</keyword>
<keyword evidence="3" id="KW-0963">Cytoplasm</keyword>
<dbReference type="GO" id="GO:0005737">
    <property type="term" value="C:cytoplasm"/>
    <property type="evidence" value="ECO:0007669"/>
    <property type="project" value="UniProtKB-SubCell"/>
</dbReference>
<dbReference type="AlphaFoldDB" id="A0AAQ3QJ25"/>
<feature type="domain" description="Glutaredoxin" evidence="6">
    <location>
        <begin position="74"/>
        <end position="144"/>
    </location>
</feature>
<dbReference type="PANTHER" id="PTHR10168">
    <property type="entry name" value="GLUTAREDOXIN"/>
    <property type="match status" value="1"/>
</dbReference>
<sequence length="172" mass="17871">MQKAIPYRSARTWFSPPPINAAPRVAVAGIPPPPIDGSSTSPTPSSSSSSSSSGSSFGGGELGGIRQMVAENPVIVLARKGCCMCHVARRLLLGLGVNPAVYEFGEESASEAAVMIEEAAEIEVAGRELQRPMILPVVFVGGRLLGGLDRLVAVHITGELVPILKEAGGLWL</sequence>
<gene>
    <name evidence="7" type="ORF">Cni_G23306</name>
</gene>
<evidence type="ECO:0000256" key="5">
    <source>
        <dbReference type="SAM" id="MobiDB-lite"/>
    </source>
</evidence>
<dbReference type="PROSITE" id="PS51354">
    <property type="entry name" value="GLUTAREDOXIN_2"/>
    <property type="match status" value="1"/>
</dbReference>
<dbReference type="InterPro" id="IPR011905">
    <property type="entry name" value="GlrX-like_pln_2"/>
</dbReference>
<reference evidence="7 8" key="1">
    <citation type="submission" date="2023-10" db="EMBL/GenBank/DDBJ databases">
        <title>Chromosome-scale genome assembly provides insights into flower coloration mechanisms of Canna indica.</title>
        <authorList>
            <person name="Li C."/>
        </authorList>
    </citation>
    <scope>NUCLEOTIDE SEQUENCE [LARGE SCALE GENOMIC DNA]</scope>
    <source>
        <tissue evidence="7">Flower</tissue>
    </source>
</reference>